<keyword evidence="3" id="KW-1185">Reference proteome</keyword>
<dbReference type="VEuPathDB" id="TriTrypDB:ADEAN_000437300"/>
<name>A0A7G2CBQ9_9TRYP</name>
<evidence type="ECO:0000313" key="3">
    <source>
        <dbReference type="Proteomes" id="UP000515908"/>
    </source>
</evidence>
<organism evidence="2 3">
    <name type="scientific">Angomonas deanei</name>
    <dbReference type="NCBI Taxonomy" id="59799"/>
    <lineage>
        <taxon>Eukaryota</taxon>
        <taxon>Discoba</taxon>
        <taxon>Euglenozoa</taxon>
        <taxon>Kinetoplastea</taxon>
        <taxon>Metakinetoplastina</taxon>
        <taxon>Trypanosomatida</taxon>
        <taxon>Trypanosomatidae</taxon>
        <taxon>Strigomonadinae</taxon>
        <taxon>Angomonas</taxon>
    </lineage>
</organism>
<reference evidence="2 3" key="1">
    <citation type="submission" date="2020-08" db="EMBL/GenBank/DDBJ databases">
        <authorList>
            <person name="Newling K."/>
            <person name="Davey J."/>
            <person name="Forrester S."/>
        </authorList>
    </citation>
    <scope>NUCLEOTIDE SEQUENCE [LARGE SCALE GENOMIC DNA]</scope>
    <source>
        <strain evidence="3">Crithidia deanei Carvalho (ATCC PRA-265)</strain>
    </source>
</reference>
<dbReference type="EMBL" id="LR877151">
    <property type="protein sequence ID" value="CAD2216895.1"/>
    <property type="molecule type" value="Genomic_DNA"/>
</dbReference>
<accession>A0A7G2CBQ9</accession>
<gene>
    <name evidence="2" type="ORF">ADEAN_000437300</name>
</gene>
<evidence type="ECO:0000313" key="2">
    <source>
        <dbReference type="EMBL" id="CAD2216895.1"/>
    </source>
</evidence>
<dbReference type="Proteomes" id="UP000515908">
    <property type="component" value="Chromosome 07"/>
</dbReference>
<evidence type="ECO:0000256" key="1">
    <source>
        <dbReference type="SAM" id="MobiDB-lite"/>
    </source>
</evidence>
<proteinExistence type="predicted"/>
<protein>
    <submittedName>
        <fullName evidence="2">Uncharacterized protein</fullName>
    </submittedName>
</protein>
<dbReference type="AlphaFoldDB" id="A0A7G2CBQ9"/>
<feature type="region of interest" description="Disordered" evidence="1">
    <location>
        <begin position="89"/>
        <end position="108"/>
    </location>
</feature>
<sequence length="108" mass="11528">MSFPTASNCSDIRDINEAKVANILSYLDSSSHQPPHYYGISGVEGSLSQELEETGRHATPHVLSFNNQHNHNNSNASLPLSAVHMPQPSLLASAPSSSGALPSLLYSQ</sequence>